<sequence length="357" mass="40082">MSSFAASDNMTYSILSSHSGYLNYPRPTHSYGLRPRVPAIRENGGRPALCSTRAFANAPVVHRPGLTWRPAPARQPNRQGPARGRRDGPVVSPAISVVRGLNSRGFRNNCYVLPPRPNEPLFYQTPHRTPYCHARHQTPPSHTWSYVQRNMVSDPNRPPSPTWADVLRNPAPNRDSPLFRPVVLNTPPGLCMAMDIPEPKVLPFVLGQAVLDDIFRYLQGNNAVAELEPEAGAEPPALIILDEDPAGFEPSHAANDWANCGTSISSGSSRPSTADTTASNSYHNIQFHRLNKEQIHFLLEDQTQISHYNLDRFQTINNENKYLFVAIGFINYCLRHPLSNRVIQNDRVIFFRCLMYL</sequence>
<keyword evidence="3" id="KW-1185">Reference proteome</keyword>
<dbReference type="AlphaFoldDB" id="A0A0L0VMH7"/>
<feature type="region of interest" description="Disordered" evidence="1">
    <location>
        <begin position="65"/>
        <end position="90"/>
    </location>
</feature>
<dbReference type="EMBL" id="AJIL01000037">
    <property type="protein sequence ID" value="KNF00468.1"/>
    <property type="molecule type" value="Genomic_DNA"/>
</dbReference>
<protein>
    <submittedName>
        <fullName evidence="2">Uncharacterized protein</fullName>
    </submittedName>
</protein>
<evidence type="ECO:0000256" key="1">
    <source>
        <dbReference type="SAM" id="MobiDB-lite"/>
    </source>
</evidence>
<evidence type="ECO:0000313" key="3">
    <source>
        <dbReference type="Proteomes" id="UP000054564"/>
    </source>
</evidence>
<reference evidence="3" key="1">
    <citation type="submission" date="2014-03" db="EMBL/GenBank/DDBJ databases">
        <title>The Genome Sequence of Puccinia striiformis f. sp. tritici PST-78.</title>
        <authorList>
            <consortium name="The Broad Institute Genome Sequencing Platform"/>
            <person name="Cuomo C."/>
            <person name="Hulbert S."/>
            <person name="Chen X."/>
            <person name="Walker B."/>
            <person name="Young S.K."/>
            <person name="Zeng Q."/>
            <person name="Gargeya S."/>
            <person name="Fitzgerald M."/>
            <person name="Haas B."/>
            <person name="Abouelleil A."/>
            <person name="Alvarado L."/>
            <person name="Arachchi H.M."/>
            <person name="Berlin A.M."/>
            <person name="Chapman S.B."/>
            <person name="Goldberg J."/>
            <person name="Griggs A."/>
            <person name="Gujja S."/>
            <person name="Hansen M."/>
            <person name="Howarth C."/>
            <person name="Imamovic A."/>
            <person name="Larimer J."/>
            <person name="McCowan C."/>
            <person name="Montmayeur A."/>
            <person name="Murphy C."/>
            <person name="Neiman D."/>
            <person name="Pearson M."/>
            <person name="Priest M."/>
            <person name="Roberts A."/>
            <person name="Saif S."/>
            <person name="Shea T."/>
            <person name="Sisk P."/>
            <person name="Sykes S."/>
            <person name="Wortman J."/>
            <person name="Nusbaum C."/>
            <person name="Birren B."/>
        </authorList>
    </citation>
    <scope>NUCLEOTIDE SEQUENCE [LARGE SCALE GENOMIC DNA]</scope>
    <source>
        <strain evidence="3">race PST-78</strain>
    </source>
</reference>
<comment type="caution">
    <text evidence="2">The sequence shown here is derived from an EMBL/GenBank/DDBJ whole genome shotgun (WGS) entry which is preliminary data.</text>
</comment>
<proteinExistence type="predicted"/>
<name>A0A0L0VMH7_9BASI</name>
<dbReference type="Proteomes" id="UP000054564">
    <property type="component" value="Unassembled WGS sequence"/>
</dbReference>
<evidence type="ECO:0000313" key="2">
    <source>
        <dbReference type="EMBL" id="KNF00468.1"/>
    </source>
</evidence>
<organism evidence="2 3">
    <name type="scientific">Puccinia striiformis f. sp. tritici PST-78</name>
    <dbReference type="NCBI Taxonomy" id="1165861"/>
    <lineage>
        <taxon>Eukaryota</taxon>
        <taxon>Fungi</taxon>
        <taxon>Dikarya</taxon>
        <taxon>Basidiomycota</taxon>
        <taxon>Pucciniomycotina</taxon>
        <taxon>Pucciniomycetes</taxon>
        <taxon>Pucciniales</taxon>
        <taxon>Pucciniaceae</taxon>
        <taxon>Puccinia</taxon>
    </lineage>
</organism>
<gene>
    <name evidence="2" type="ORF">PSTG_06399</name>
</gene>
<accession>A0A0L0VMH7</accession>